<organism evidence="2 3">
    <name type="scientific">Actinomyces urogenitalis</name>
    <dbReference type="NCBI Taxonomy" id="103621"/>
    <lineage>
        <taxon>Bacteria</taxon>
        <taxon>Bacillati</taxon>
        <taxon>Actinomycetota</taxon>
        <taxon>Actinomycetes</taxon>
        <taxon>Actinomycetales</taxon>
        <taxon>Actinomycetaceae</taxon>
        <taxon>Actinomyces</taxon>
    </lineage>
</organism>
<proteinExistence type="predicted"/>
<comment type="caution">
    <text evidence="2">The sequence shown here is derived from an EMBL/GenBank/DDBJ whole genome shotgun (WGS) entry which is preliminary data.</text>
</comment>
<dbReference type="Proteomes" id="UP000234778">
    <property type="component" value="Unassembled WGS sequence"/>
</dbReference>
<evidence type="ECO:0000256" key="1">
    <source>
        <dbReference type="SAM" id="Phobius"/>
    </source>
</evidence>
<dbReference type="AlphaFoldDB" id="A0A2I1KVX9"/>
<dbReference type="GeneID" id="81707846"/>
<sequence>MVATLVRLRWRLTVNGLLRNVWAVIGTIVGVLYGLGGLALVGALAVALGQASPEAIAAVLAVAGALVVAGWTLLPLLLTGADSTLDPRAMAAWTAPSRALARGLAVAGAAGIPGILTGLGLLLPAVSWACAGQWAAAGLALVLAPVALATCVLLSRVVVIGAGVSQSRRGREIAGLVGVLLLLGVALAPSFLQNVSLGADAVQSLRHVGTVIGLTPLGWALAAPGYLAQGSFLVATALTVLAIALPVALMPAWGKVVTRAMTGPERSRSRRRSYDSVKVAREAGEAQQGGVDPLPWQRCLGHLVPGPAAAVAARCLRYWRSDPRYLSQLISLLLLPTVFTFVFVRSVGSAAGQDSSMAWGQAPVTVVGAALLLALFSGWMLHDDLAMDSTAVWQLISAGTPGRHDRLGRMVAAALWQVPLIVMVLLLTAAYAARWETVPAVAGTSLALYGVGHAWSAISSVVMPYETNAPGDSPWKSRGSGMTLILSLLQLLGFVVIIAASSPVIAGLVWIAVSGSWAWGWLVLVVGALWGLGAAWIGMVHGGRALDDRGARVLTTIRSWPGHEETR</sequence>
<name>A0A2I1KVX9_9ACTO</name>
<dbReference type="EMBL" id="PKHA01000001">
    <property type="protein sequence ID" value="PKY99784.1"/>
    <property type="molecule type" value="Genomic_DNA"/>
</dbReference>
<feature type="transmembrane region" description="Helical" evidence="1">
    <location>
        <begin position="99"/>
        <end position="122"/>
    </location>
</feature>
<protein>
    <submittedName>
        <fullName evidence="2">Transporter</fullName>
    </submittedName>
</protein>
<accession>A0A2I1KVX9</accession>
<feature type="transmembrane region" description="Helical" evidence="1">
    <location>
        <begin position="413"/>
        <end position="433"/>
    </location>
</feature>
<evidence type="ECO:0000313" key="2">
    <source>
        <dbReference type="EMBL" id="PKY99784.1"/>
    </source>
</evidence>
<feature type="transmembrane region" description="Helical" evidence="1">
    <location>
        <begin position="55"/>
        <end position="78"/>
    </location>
</feature>
<dbReference type="RefSeq" id="WP_006549362.1">
    <property type="nucleotide sequence ID" value="NZ_JAHAIH010000015.1"/>
</dbReference>
<feature type="transmembrane region" description="Helical" evidence="1">
    <location>
        <begin position="325"/>
        <end position="344"/>
    </location>
</feature>
<feature type="transmembrane region" description="Helical" evidence="1">
    <location>
        <begin position="134"/>
        <end position="161"/>
    </location>
</feature>
<keyword evidence="1" id="KW-0812">Transmembrane</keyword>
<feature type="transmembrane region" description="Helical" evidence="1">
    <location>
        <begin position="484"/>
        <end position="512"/>
    </location>
</feature>
<gene>
    <name evidence="2" type="ORF">CYJ26_02645</name>
</gene>
<feature type="transmembrane region" description="Helical" evidence="1">
    <location>
        <begin position="364"/>
        <end position="381"/>
    </location>
</feature>
<feature type="transmembrane region" description="Helical" evidence="1">
    <location>
        <begin position="439"/>
        <end position="463"/>
    </location>
</feature>
<feature type="transmembrane region" description="Helical" evidence="1">
    <location>
        <begin position="518"/>
        <end position="539"/>
    </location>
</feature>
<feature type="transmembrane region" description="Helical" evidence="1">
    <location>
        <begin position="21"/>
        <end position="49"/>
    </location>
</feature>
<evidence type="ECO:0000313" key="3">
    <source>
        <dbReference type="Proteomes" id="UP000234778"/>
    </source>
</evidence>
<reference evidence="2 3" key="1">
    <citation type="submission" date="2017-12" db="EMBL/GenBank/DDBJ databases">
        <title>Phylogenetic diversity of female urinary microbiome.</title>
        <authorList>
            <person name="Thomas-White K."/>
            <person name="Wolfe A.J."/>
        </authorList>
    </citation>
    <scope>NUCLEOTIDE SEQUENCE [LARGE SCALE GENOMIC DNA]</scope>
    <source>
        <strain evidence="2 3">UMB0319</strain>
    </source>
</reference>
<keyword evidence="1" id="KW-1133">Transmembrane helix</keyword>
<feature type="transmembrane region" description="Helical" evidence="1">
    <location>
        <begin position="173"/>
        <end position="192"/>
    </location>
</feature>
<keyword evidence="1" id="KW-0472">Membrane</keyword>
<feature type="transmembrane region" description="Helical" evidence="1">
    <location>
        <begin position="226"/>
        <end position="249"/>
    </location>
</feature>